<dbReference type="STRING" id="240176.A8N2H2"/>
<keyword evidence="2" id="KW-0472">Membrane</keyword>
<dbReference type="OrthoDB" id="3245657at2759"/>
<gene>
    <name evidence="4" type="ORF">CC1G_01672</name>
</gene>
<dbReference type="InParanoid" id="A8N2H2"/>
<evidence type="ECO:0000256" key="2">
    <source>
        <dbReference type="SAM" id="Phobius"/>
    </source>
</evidence>
<dbReference type="Proteomes" id="UP000001861">
    <property type="component" value="Unassembled WGS sequence"/>
</dbReference>
<proteinExistence type="predicted"/>
<evidence type="ECO:0000256" key="3">
    <source>
        <dbReference type="SAM" id="SignalP"/>
    </source>
</evidence>
<comment type="caution">
    <text evidence="4">The sequence shown here is derived from an EMBL/GenBank/DDBJ whole genome shotgun (WGS) entry which is preliminary data.</text>
</comment>
<dbReference type="OMA" id="DCAGCAI"/>
<dbReference type="VEuPathDB" id="FungiDB:CC1G_01672"/>
<keyword evidence="3" id="KW-0732">Signal</keyword>
<dbReference type="HOGENOM" id="CLU_816395_0_0_1"/>
<evidence type="ECO:0000313" key="5">
    <source>
        <dbReference type="Proteomes" id="UP000001861"/>
    </source>
</evidence>
<dbReference type="eggNOG" id="ENOG502SR9E">
    <property type="taxonomic scope" value="Eukaryota"/>
</dbReference>
<dbReference type="RefSeq" id="XP_001828992.2">
    <property type="nucleotide sequence ID" value="XM_001828940.2"/>
</dbReference>
<feature type="compositionally biased region" description="Polar residues" evidence="1">
    <location>
        <begin position="330"/>
        <end position="340"/>
    </location>
</feature>
<sequence>MYSCPRWVLRLLTAFLSLALATKCGAILVNVTIDDSLPDPVTGAVFTYSPAEAWRDGRIPCSGCTARPEPLLLHDRTWHDSTFNPQPGSNDFPNTPLLASVKFSGTAIYVYCALARTISGPTGLSDMTFFIDGQQVGRFINNPPGTQGYDYDVLVYHNTTIPAGDHEFTLQNGNKDGPKALVLFDRIVYTYDNGLKSEEQRKSELAAILGGTLGGLAVLCTVVVVFAFWFFRVRKRRSKAQSPILETSDWDDPRYHGHALGASVTAYQAGSAPSWPPAPAHGIPAMSIAGHSQASAPASNSDSFDPYSSIQSGAPNGVSDEPPSYYNDGMQPTTTFRKGR</sequence>
<dbReference type="AlphaFoldDB" id="A8N2H2"/>
<feature type="signal peptide" evidence="3">
    <location>
        <begin position="1"/>
        <end position="26"/>
    </location>
</feature>
<keyword evidence="5" id="KW-1185">Reference proteome</keyword>
<feature type="compositionally biased region" description="Polar residues" evidence="1">
    <location>
        <begin position="290"/>
        <end position="314"/>
    </location>
</feature>
<protein>
    <submittedName>
        <fullName evidence="4">Uncharacterized protein</fullName>
    </submittedName>
</protein>
<dbReference type="EMBL" id="AACS02000001">
    <property type="protein sequence ID" value="EAU92627.2"/>
    <property type="molecule type" value="Genomic_DNA"/>
</dbReference>
<name>A8N2H2_COPC7</name>
<dbReference type="KEGG" id="cci:CC1G_01672"/>
<keyword evidence="2" id="KW-0812">Transmembrane</keyword>
<organism evidence="4 5">
    <name type="scientific">Coprinopsis cinerea (strain Okayama-7 / 130 / ATCC MYA-4618 / FGSC 9003)</name>
    <name type="common">Inky cap fungus</name>
    <name type="synonym">Hormographiella aspergillata</name>
    <dbReference type="NCBI Taxonomy" id="240176"/>
    <lineage>
        <taxon>Eukaryota</taxon>
        <taxon>Fungi</taxon>
        <taxon>Dikarya</taxon>
        <taxon>Basidiomycota</taxon>
        <taxon>Agaricomycotina</taxon>
        <taxon>Agaricomycetes</taxon>
        <taxon>Agaricomycetidae</taxon>
        <taxon>Agaricales</taxon>
        <taxon>Agaricineae</taxon>
        <taxon>Psathyrellaceae</taxon>
        <taxon>Coprinopsis</taxon>
    </lineage>
</organism>
<reference evidence="4 5" key="1">
    <citation type="journal article" date="2010" name="Proc. Natl. Acad. Sci. U.S.A.">
        <title>Insights into evolution of multicellular fungi from the assembled chromosomes of the mushroom Coprinopsis cinerea (Coprinus cinereus).</title>
        <authorList>
            <person name="Stajich J.E."/>
            <person name="Wilke S.K."/>
            <person name="Ahren D."/>
            <person name="Au C.H."/>
            <person name="Birren B.W."/>
            <person name="Borodovsky M."/>
            <person name="Burns C."/>
            <person name="Canback B."/>
            <person name="Casselton L.A."/>
            <person name="Cheng C.K."/>
            <person name="Deng J."/>
            <person name="Dietrich F.S."/>
            <person name="Fargo D.C."/>
            <person name="Farman M.L."/>
            <person name="Gathman A.C."/>
            <person name="Goldberg J."/>
            <person name="Guigo R."/>
            <person name="Hoegger P.J."/>
            <person name="Hooker J.B."/>
            <person name="Huggins A."/>
            <person name="James T.Y."/>
            <person name="Kamada T."/>
            <person name="Kilaru S."/>
            <person name="Kodira C."/>
            <person name="Kues U."/>
            <person name="Kupfer D."/>
            <person name="Kwan H.S."/>
            <person name="Lomsadze A."/>
            <person name="Li W."/>
            <person name="Lilly W.W."/>
            <person name="Ma L.J."/>
            <person name="Mackey A.J."/>
            <person name="Manning G."/>
            <person name="Martin F."/>
            <person name="Muraguchi H."/>
            <person name="Natvig D.O."/>
            <person name="Palmerini H."/>
            <person name="Ramesh M.A."/>
            <person name="Rehmeyer C.J."/>
            <person name="Roe B.A."/>
            <person name="Shenoy N."/>
            <person name="Stanke M."/>
            <person name="Ter-Hovhannisyan V."/>
            <person name="Tunlid A."/>
            <person name="Velagapudi R."/>
            <person name="Vision T.J."/>
            <person name="Zeng Q."/>
            <person name="Zolan M.E."/>
            <person name="Pukkila P.J."/>
        </authorList>
    </citation>
    <scope>NUCLEOTIDE SEQUENCE [LARGE SCALE GENOMIC DNA]</scope>
    <source>
        <strain evidence="5">Okayama-7 / 130 / ATCC MYA-4618 / FGSC 9003</strain>
    </source>
</reference>
<keyword evidence="2" id="KW-1133">Transmembrane helix</keyword>
<feature type="region of interest" description="Disordered" evidence="1">
    <location>
        <begin position="289"/>
        <end position="340"/>
    </location>
</feature>
<accession>A8N2H2</accession>
<evidence type="ECO:0000313" key="4">
    <source>
        <dbReference type="EMBL" id="EAU92627.2"/>
    </source>
</evidence>
<feature type="chain" id="PRO_5002726896" evidence="3">
    <location>
        <begin position="27"/>
        <end position="340"/>
    </location>
</feature>
<feature type="transmembrane region" description="Helical" evidence="2">
    <location>
        <begin position="205"/>
        <end position="231"/>
    </location>
</feature>
<evidence type="ECO:0000256" key="1">
    <source>
        <dbReference type="SAM" id="MobiDB-lite"/>
    </source>
</evidence>
<dbReference type="GeneID" id="6005413"/>